<dbReference type="AlphaFoldDB" id="A0A1U7HIR9"/>
<dbReference type="RefSeq" id="WP_073599385.1">
    <property type="nucleotide sequence ID" value="NZ_MRCB01000009.1"/>
</dbReference>
<evidence type="ECO:0008006" key="3">
    <source>
        <dbReference type="Google" id="ProtNLM"/>
    </source>
</evidence>
<comment type="caution">
    <text evidence="1">The sequence shown here is derived from an EMBL/GenBank/DDBJ whole genome shotgun (WGS) entry which is preliminary data.</text>
</comment>
<dbReference type="Proteomes" id="UP000186868">
    <property type="component" value="Unassembled WGS sequence"/>
</dbReference>
<proteinExistence type="predicted"/>
<dbReference type="OrthoDB" id="455481at2"/>
<dbReference type="Pfam" id="PF11780">
    <property type="entry name" value="DUF3318"/>
    <property type="match status" value="1"/>
</dbReference>
<reference evidence="1 2" key="1">
    <citation type="submission" date="2016-11" db="EMBL/GenBank/DDBJ databases">
        <title>Draft Genome Sequences of Nine Cyanobacterial Strains from Diverse Habitats.</title>
        <authorList>
            <person name="Zhu T."/>
            <person name="Hou S."/>
            <person name="Lu X."/>
            <person name="Hess W.R."/>
        </authorList>
    </citation>
    <scope>NUCLEOTIDE SEQUENCE [LARGE SCALE GENOMIC DNA]</scope>
    <source>
        <strain evidence="1 2">NIES-593</strain>
    </source>
</reference>
<dbReference type="InterPro" id="IPR021751">
    <property type="entry name" value="DUF3318"/>
</dbReference>
<gene>
    <name evidence="1" type="ORF">NIES593_09655</name>
</gene>
<dbReference type="STRING" id="1921803.NIES593_09655"/>
<protein>
    <recommendedName>
        <fullName evidence="3">DUF3318 domain-containing protein</fullName>
    </recommendedName>
</protein>
<name>A0A1U7HIR9_9CYAN</name>
<dbReference type="EMBL" id="MRCB01000009">
    <property type="protein sequence ID" value="OKH23486.1"/>
    <property type="molecule type" value="Genomic_DNA"/>
</dbReference>
<evidence type="ECO:0000313" key="1">
    <source>
        <dbReference type="EMBL" id="OKH23486.1"/>
    </source>
</evidence>
<evidence type="ECO:0000313" key="2">
    <source>
        <dbReference type="Proteomes" id="UP000186868"/>
    </source>
</evidence>
<organism evidence="1 2">
    <name type="scientific">Hydrococcus rivularis NIES-593</name>
    <dbReference type="NCBI Taxonomy" id="1921803"/>
    <lineage>
        <taxon>Bacteria</taxon>
        <taxon>Bacillati</taxon>
        <taxon>Cyanobacteriota</taxon>
        <taxon>Cyanophyceae</taxon>
        <taxon>Pleurocapsales</taxon>
        <taxon>Hydrococcaceae</taxon>
        <taxon>Hydrococcus</taxon>
    </lineage>
</organism>
<keyword evidence="2" id="KW-1185">Reference proteome</keyword>
<accession>A0A1U7HIR9</accession>
<sequence length="205" mass="22613">MSLESEIGRLLDMMPASGRMLTKIVSKPQQSKVIDTPFPMPWNRDNRPIYINFDLWRRLSQSQRDLLILRSVSILTGIKWFKPDVYQGIALAGLAGVAVELIQGDAVGMIVAGGLTAIAANQIWRSNRSVQRELDADEAAIKVALRRGYTEVEAAQSLLSAIEAVAELEGRPSLNFTELIRCQNLRAIAKISPVSVPETVKNSDL</sequence>